<keyword evidence="1" id="KW-0540">Nuclease</keyword>
<name>A0ACC7M5X2_9BURK</name>
<proteinExistence type="predicted"/>
<keyword evidence="1" id="KW-0255">Endonuclease</keyword>
<reference evidence="1" key="1">
    <citation type="submission" date="2024-11" db="EMBL/GenBank/DDBJ databases">
        <title>Description of Massilia orientalis sp. nov., isolated from rhizosphere soil of Ageratina adenophora.</title>
        <authorList>
            <person name="Wang Y."/>
        </authorList>
    </citation>
    <scope>NUCLEOTIDE SEQUENCE</scope>
    <source>
        <strain evidence="1">YIM B02787</strain>
    </source>
</reference>
<evidence type="ECO:0000313" key="1">
    <source>
        <dbReference type="EMBL" id="MFJ1467402.1"/>
    </source>
</evidence>
<dbReference type="EMBL" id="JASNRB020000004">
    <property type="protein sequence ID" value="MFJ1467402.1"/>
    <property type="molecule type" value="Genomic_DNA"/>
</dbReference>
<gene>
    <name evidence="1" type="ORF">QPK29_006720</name>
</gene>
<accession>A0ACC7M5X2</accession>
<protein>
    <submittedName>
        <fullName evidence="1">RNA-guided endonuclease InsQ/TnpB family protein</fullName>
    </submittedName>
</protein>
<dbReference type="Proteomes" id="UP001168096">
    <property type="component" value="Unassembled WGS sequence"/>
</dbReference>
<organism evidence="1 2">
    <name type="scientific">Massilia orientalis</name>
    <dbReference type="NCBI Taxonomy" id="3050128"/>
    <lineage>
        <taxon>Bacteria</taxon>
        <taxon>Pseudomonadati</taxon>
        <taxon>Pseudomonadota</taxon>
        <taxon>Betaproteobacteria</taxon>
        <taxon>Burkholderiales</taxon>
        <taxon>Oxalobacteraceae</taxon>
        <taxon>Telluria group</taxon>
        <taxon>Massilia</taxon>
    </lineage>
</organism>
<keyword evidence="1" id="KW-0378">Hydrolase</keyword>
<keyword evidence="2" id="KW-1185">Reference proteome</keyword>
<comment type="caution">
    <text evidence="1">The sequence shown here is derived from an EMBL/GenBank/DDBJ whole genome shotgun (WGS) entry which is preliminary data.</text>
</comment>
<evidence type="ECO:0000313" key="2">
    <source>
        <dbReference type="Proteomes" id="UP001168096"/>
    </source>
</evidence>
<sequence>MLLAHRIRIDATAIQRDYFARAAGTARRVWNWALAEWNRQAACGLRPNAMALKKVFNRIKYSDPDWLDADGKPWLRAIHRDAHAQPFANLAKAWSRYFEQRRASQPAHAPRFRKKGRSADAFYLANDKFRLEGRSAVLPKVGRVALREALRWDGKIMGASVSREAGHWHLAVQVDVPDHLTRRRRTGDAVTGIDLGVTSAATLSSGEKIAAPRPLKAALRRLRIRSRRQSRKLEAAKAAAGIVGRIGKGTRLQASKNRTKGALALARLHARIARVRQDFTHKLTTRLCRENQALVIEDLNVRGMLANARLARAIADVGFSDAIDLFWIETCGNHDDACRVVLIYDTPATEWLANSAAIPQFGYLDLGKRESQRVLAVRATERAYLDLPVYGSEIVAGHGRTEIARCEPAIR</sequence>